<name>A0A0R1N2L6_9LACO</name>
<dbReference type="SUPFAM" id="SSF161098">
    <property type="entry name" value="MetI-like"/>
    <property type="match status" value="1"/>
</dbReference>
<keyword evidence="4 7" id="KW-0812">Transmembrane</keyword>
<dbReference type="STRING" id="1423792.FD09_GL000119"/>
<feature type="transmembrane region" description="Helical" evidence="7">
    <location>
        <begin position="62"/>
        <end position="85"/>
    </location>
</feature>
<feature type="transmembrane region" description="Helical" evidence="7">
    <location>
        <begin position="132"/>
        <end position="151"/>
    </location>
</feature>
<feature type="transmembrane region" description="Helical" evidence="7">
    <location>
        <begin position="97"/>
        <end position="120"/>
    </location>
</feature>
<feature type="domain" description="ABC transmembrane type-1" evidence="8">
    <location>
        <begin position="62"/>
        <end position="251"/>
    </location>
</feature>
<feature type="transmembrane region" description="Helical" evidence="7">
    <location>
        <begin position="172"/>
        <end position="197"/>
    </location>
</feature>
<dbReference type="GO" id="GO:0055085">
    <property type="term" value="P:transmembrane transport"/>
    <property type="evidence" value="ECO:0007669"/>
    <property type="project" value="InterPro"/>
</dbReference>
<gene>
    <name evidence="9" type="ORF">FD09_GL000119</name>
</gene>
<keyword evidence="5 7" id="KW-1133">Transmembrane helix</keyword>
<evidence type="ECO:0000256" key="7">
    <source>
        <dbReference type="RuleBase" id="RU363032"/>
    </source>
</evidence>
<dbReference type="AlphaFoldDB" id="A0A0R1N2L6"/>
<dbReference type="PANTHER" id="PTHR43744:SF12">
    <property type="entry name" value="ABC TRANSPORTER PERMEASE PROTEIN MG189-RELATED"/>
    <property type="match status" value="1"/>
</dbReference>
<evidence type="ECO:0000256" key="1">
    <source>
        <dbReference type="ARBA" id="ARBA00004651"/>
    </source>
</evidence>
<dbReference type="PANTHER" id="PTHR43744">
    <property type="entry name" value="ABC TRANSPORTER PERMEASE PROTEIN MG189-RELATED-RELATED"/>
    <property type="match status" value="1"/>
</dbReference>
<keyword evidence="10" id="KW-1185">Reference proteome</keyword>
<dbReference type="InterPro" id="IPR000515">
    <property type="entry name" value="MetI-like"/>
</dbReference>
<protein>
    <submittedName>
        <fullName evidence="9">ABC-type maltose transport system, permease component</fullName>
    </submittedName>
</protein>
<keyword evidence="3" id="KW-1003">Cell membrane</keyword>
<keyword evidence="2 7" id="KW-0813">Transport</keyword>
<evidence type="ECO:0000256" key="5">
    <source>
        <dbReference type="ARBA" id="ARBA00022989"/>
    </source>
</evidence>
<dbReference type="Pfam" id="PF00528">
    <property type="entry name" value="BPD_transp_1"/>
    <property type="match status" value="1"/>
</dbReference>
<dbReference type="InterPro" id="IPR035906">
    <property type="entry name" value="MetI-like_sf"/>
</dbReference>
<evidence type="ECO:0000256" key="2">
    <source>
        <dbReference type="ARBA" id="ARBA00022448"/>
    </source>
</evidence>
<reference evidence="9 10" key="1">
    <citation type="journal article" date="2015" name="Genome Announc.">
        <title>Expanding the biotechnology potential of lactobacilli through comparative genomics of 213 strains and associated genera.</title>
        <authorList>
            <person name="Sun Z."/>
            <person name="Harris H.M."/>
            <person name="McCann A."/>
            <person name="Guo C."/>
            <person name="Argimon S."/>
            <person name="Zhang W."/>
            <person name="Yang X."/>
            <person name="Jeffery I.B."/>
            <person name="Cooney J.C."/>
            <person name="Kagawa T.F."/>
            <person name="Liu W."/>
            <person name="Song Y."/>
            <person name="Salvetti E."/>
            <person name="Wrobel A."/>
            <person name="Rasinkangas P."/>
            <person name="Parkhill J."/>
            <person name="Rea M.C."/>
            <person name="O'Sullivan O."/>
            <person name="Ritari J."/>
            <person name="Douillard F.P."/>
            <person name="Paul Ross R."/>
            <person name="Yang R."/>
            <person name="Briner A.E."/>
            <person name="Felis G.E."/>
            <person name="de Vos W.M."/>
            <person name="Barrangou R."/>
            <person name="Klaenhammer T.R."/>
            <person name="Caufield P.W."/>
            <person name="Cui Y."/>
            <person name="Zhang H."/>
            <person name="O'Toole P.W."/>
        </authorList>
    </citation>
    <scope>NUCLEOTIDE SEQUENCE [LARGE SCALE GENOMIC DNA]</scope>
    <source>
        <strain evidence="9 10">DSM 12744</strain>
    </source>
</reference>
<feature type="transmembrane region" description="Helical" evidence="7">
    <location>
        <begin position="6"/>
        <end position="24"/>
    </location>
</feature>
<evidence type="ECO:0000256" key="6">
    <source>
        <dbReference type="ARBA" id="ARBA00023136"/>
    </source>
</evidence>
<comment type="similarity">
    <text evidence="7">Belongs to the binding-protein-dependent transport system permease family.</text>
</comment>
<dbReference type="PROSITE" id="PS50928">
    <property type="entry name" value="ABC_TM1"/>
    <property type="match status" value="1"/>
</dbReference>
<evidence type="ECO:0000313" key="10">
    <source>
        <dbReference type="Proteomes" id="UP000051330"/>
    </source>
</evidence>
<dbReference type="EMBL" id="AZEC01000001">
    <property type="protein sequence ID" value="KRL14471.1"/>
    <property type="molecule type" value="Genomic_DNA"/>
</dbReference>
<accession>A0A0R1N2L6</accession>
<sequence length="265" mass="30169">MAYVLLTIYSAITLYPFIWAFFASFKPYSEIVKVGAPLIPHTFSMANYQYIFTQDPLFPKWIINSLVISIVGTLINIVFNSMSGYALARLHFPGRNALFMIILVCIMVPAQILLIPNYLIMKALGILDSYSALILPSAVNFAYIFMMRQFFISFPKELEESAQLDGLGRLGIFYKIVVPMAKSSIATQAIFVFLAFWNDFMRPLLYITTESKYTLTLGLQSFQTQHGTQWNYIMAAAMITILPIIVLYVLLNRYFMVGMRIGGEK</sequence>
<feature type="transmembrane region" description="Helical" evidence="7">
    <location>
        <begin position="230"/>
        <end position="251"/>
    </location>
</feature>
<keyword evidence="6 7" id="KW-0472">Membrane</keyword>
<dbReference type="Proteomes" id="UP000051330">
    <property type="component" value="Unassembled WGS sequence"/>
</dbReference>
<evidence type="ECO:0000256" key="4">
    <source>
        <dbReference type="ARBA" id="ARBA00022692"/>
    </source>
</evidence>
<organism evidence="9 10">
    <name type="scientific">Schleiferilactobacillus perolens DSM 12744</name>
    <dbReference type="NCBI Taxonomy" id="1423792"/>
    <lineage>
        <taxon>Bacteria</taxon>
        <taxon>Bacillati</taxon>
        <taxon>Bacillota</taxon>
        <taxon>Bacilli</taxon>
        <taxon>Lactobacillales</taxon>
        <taxon>Lactobacillaceae</taxon>
        <taxon>Schleiferilactobacillus</taxon>
    </lineage>
</organism>
<evidence type="ECO:0000256" key="3">
    <source>
        <dbReference type="ARBA" id="ARBA00022475"/>
    </source>
</evidence>
<proteinExistence type="inferred from homology"/>
<evidence type="ECO:0000259" key="8">
    <source>
        <dbReference type="PROSITE" id="PS50928"/>
    </source>
</evidence>
<dbReference type="GO" id="GO:0005886">
    <property type="term" value="C:plasma membrane"/>
    <property type="evidence" value="ECO:0007669"/>
    <property type="project" value="UniProtKB-SubCell"/>
</dbReference>
<dbReference type="CDD" id="cd06261">
    <property type="entry name" value="TM_PBP2"/>
    <property type="match status" value="1"/>
</dbReference>
<comment type="subcellular location">
    <subcellularLocation>
        <location evidence="1 7">Cell membrane</location>
        <topology evidence="1 7">Multi-pass membrane protein</topology>
    </subcellularLocation>
</comment>
<dbReference type="Gene3D" id="1.10.3720.10">
    <property type="entry name" value="MetI-like"/>
    <property type="match status" value="1"/>
</dbReference>
<comment type="caution">
    <text evidence="9">The sequence shown here is derived from an EMBL/GenBank/DDBJ whole genome shotgun (WGS) entry which is preliminary data.</text>
</comment>
<evidence type="ECO:0000313" key="9">
    <source>
        <dbReference type="EMBL" id="KRL14471.1"/>
    </source>
</evidence>
<dbReference type="PATRIC" id="fig|1423792.3.peg.122"/>